<protein>
    <recommendedName>
        <fullName evidence="4">F-box domain-containing protein</fullName>
    </recommendedName>
</protein>
<evidence type="ECO:0000313" key="3">
    <source>
        <dbReference type="Proteomes" id="UP001265746"/>
    </source>
</evidence>
<sequence>MPQRIEAPEKDTSRTETPPPADREASQLNSLPVELLMQVIGHLAPNDVQPYFDGISQPEFYDVDFNPYKQSQKTLRMLCLVSKQMDLVARPYLYRAAFVNHVDVLTYFLRTLDESPALGNHVKHLVLEVPFLSENKKYRKPDVSVLQSGSNFSEICEKAAQASNFTTYQRVLSEKRVLCSLFGMETFECTFEEWTEDKEKEVLNLMYYKTLSSTNNLESLCLGMLALNDKHCPTPQVDFLRSFRGALNPVEGITRAVPFMSKLKAIHLLGENSCYQGYYRAQFMRYFLAVPSLRTLKSSRDNSDWSRINSTFHEYEDSSELSPNFPTDSSSGKGWDTWPEPLVLIVDG</sequence>
<accession>A0AAD9SLU7</accession>
<proteinExistence type="predicted"/>
<comment type="caution">
    <text evidence="2">The sequence shown here is derived from an EMBL/GenBank/DDBJ whole genome shotgun (WGS) entry which is preliminary data.</text>
</comment>
<gene>
    <name evidence="2" type="ORF">N8I77_000261</name>
</gene>
<evidence type="ECO:0008006" key="4">
    <source>
        <dbReference type="Google" id="ProtNLM"/>
    </source>
</evidence>
<evidence type="ECO:0000313" key="2">
    <source>
        <dbReference type="EMBL" id="KAK2613343.1"/>
    </source>
</evidence>
<name>A0AAD9SLU7_PHOAM</name>
<dbReference type="AlphaFoldDB" id="A0AAD9SLU7"/>
<keyword evidence="3" id="KW-1185">Reference proteome</keyword>
<organism evidence="2 3">
    <name type="scientific">Phomopsis amygdali</name>
    <name type="common">Fusicoccum amygdali</name>
    <dbReference type="NCBI Taxonomy" id="1214568"/>
    <lineage>
        <taxon>Eukaryota</taxon>
        <taxon>Fungi</taxon>
        <taxon>Dikarya</taxon>
        <taxon>Ascomycota</taxon>
        <taxon>Pezizomycotina</taxon>
        <taxon>Sordariomycetes</taxon>
        <taxon>Sordariomycetidae</taxon>
        <taxon>Diaporthales</taxon>
        <taxon>Diaporthaceae</taxon>
        <taxon>Diaporthe</taxon>
    </lineage>
</organism>
<dbReference type="EMBL" id="JAUJFL010000001">
    <property type="protein sequence ID" value="KAK2613343.1"/>
    <property type="molecule type" value="Genomic_DNA"/>
</dbReference>
<dbReference type="Proteomes" id="UP001265746">
    <property type="component" value="Unassembled WGS sequence"/>
</dbReference>
<evidence type="ECO:0000256" key="1">
    <source>
        <dbReference type="SAM" id="MobiDB-lite"/>
    </source>
</evidence>
<reference evidence="2" key="1">
    <citation type="submission" date="2023-06" db="EMBL/GenBank/DDBJ databases">
        <authorList>
            <person name="Noh H."/>
        </authorList>
    </citation>
    <scope>NUCLEOTIDE SEQUENCE</scope>
    <source>
        <strain evidence="2">DUCC20226</strain>
    </source>
</reference>
<feature type="compositionally biased region" description="Basic and acidic residues" evidence="1">
    <location>
        <begin position="1"/>
        <end position="14"/>
    </location>
</feature>
<feature type="region of interest" description="Disordered" evidence="1">
    <location>
        <begin position="1"/>
        <end position="25"/>
    </location>
</feature>